<evidence type="ECO:0000256" key="1">
    <source>
        <dbReference type="SAM" id="MobiDB-lite"/>
    </source>
</evidence>
<dbReference type="AlphaFoldDB" id="A0ABD7YG22"/>
<feature type="compositionally biased region" description="Basic and acidic residues" evidence="1">
    <location>
        <begin position="185"/>
        <end position="198"/>
    </location>
</feature>
<keyword evidence="2" id="KW-0732">Signal</keyword>
<proteinExistence type="predicted"/>
<feature type="chain" id="PRO_5044881540" description="Lipoprotein" evidence="2">
    <location>
        <begin position="30"/>
        <end position="212"/>
    </location>
</feature>
<geneLocation type="plasmid" evidence="3 4">
    <name>unnamed3</name>
</geneLocation>
<dbReference type="RefSeq" id="WP_174990680.1">
    <property type="nucleotide sequence ID" value="NZ_CABVQO010000033.1"/>
</dbReference>
<reference evidence="3 4" key="1">
    <citation type="submission" date="2021-12" db="EMBL/GenBank/DDBJ databases">
        <title>Genomic and phenotypic characterization of three Burkholderia contaminans isolates recovered from different sources.</title>
        <authorList>
            <person name="Lopez De Volder A."/>
            <person name="Fan Y."/>
            <person name="Nunvar J."/>
            <person name="Herrera T."/>
            <person name="Timp W."/>
            <person name="Degrossi J."/>
        </authorList>
    </citation>
    <scope>NUCLEOTIDE SEQUENCE [LARGE SCALE GENOMIC DNA]</scope>
    <source>
        <strain evidence="3 4">LMG 23361</strain>
        <plasmid evidence="3 4">unnamed3</plasmid>
    </source>
</reference>
<feature type="signal peptide" evidence="2">
    <location>
        <begin position="1"/>
        <end position="29"/>
    </location>
</feature>
<evidence type="ECO:0000256" key="2">
    <source>
        <dbReference type="SAM" id="SignalP"/>
    </source>
</evidence>
<evidence type="ECO:0000313" key="3">
    <source>
        <dbReference type="EMBL" id="WFN24021.1"/>
    </source>
</evidence>
<feature type="region of interest" description="Disordered" evidence="1">
    <location>
        <begin position="174"/>
        <end position="212"/>
    </location>
</feature>
<sequence length="212" mass="23522">MTRFPSIARRAATLAAPLLMLLPASAAYADDDWGCQVLLCLADPRGPETEAACVPPIEKLWDALWHGDPFPICNFRVRLDLIPEAVRKAIPLDAFNVGKGTGAQHTFAGPGYCRKDLLSWEGNDFPRLVCHASGVIDVKIDGQMYTRVWWGVDNGYGPLGRYGNTRTISEYYGNGSTQKPYDPSKAAEEFQREWEKRQNQNQGYGWSGPRGG</sequence>
<dbReference type="EMBL" id="CP090645">
    <property type="protein sequence ID" value="WFN24021.1"/>
    <property type="molecule type" value="Genomic_DNA"/>
</dbReference>
<protein>
    <recommendedName>
        <fullName evidence="5">Lipoprotein</fullName>
    </recommendedName>
</protein>
<dbReference type="Proteomes" id="UP001220209">
    <property type="component" value="Plasmid unnamed3"/>
</dbReference>
<name>A0ABD7YG22_9BURK</name>
<accession>A0ABD7YG22</accession>
<evidence type="ECO:0000313" key="4">
    <source>
        <dbReference type="Proteomes" id="UP001220209"/>
    </source>
</evidence>
<organism evidence="3 4">
    <name type="scientific">Burkholderia contaminans</name>
    <dbReference type="NCBI Taxonomy" id="488447"/>
    <lineage>
        <taxon>Bacteria</taxon>
        <taxon>Pseudomonadati</taxon>
        <taxon>Pseudomonadota</taxon>
        <taxon>Betaproteobacteria</taxon>
        <taxon>Burkholderiales</taxon>
        <taxon>Burkholderiaceae</taxon>
        <taxon>Burkholderia</taxon>
        <taxon>Burkholderia cepacia complex</taxon>
    </lineage>
</organism>
<evidence type="ECO:0008006" key="5">
    <source>
        <dbReference type="Google" id="ProtNLM"/>
    </source>
</evidence>
<gene>
    <name evidence="3" type="ORF">LXE91_42295</name>
</gene>
<keyword evidence="3" id="KW-0614">Plasmid</keyword>